<comment type="caution">
    <text evidence="2">The sequence shown here is derived from an EMBL/GenBank/DDBJ whole genome shotgun (WGS) entry which is preliminary data.</text>
</comment>
<feature type="compositionally biased region" description="Polar residues" evidence="1">
    <location>
        <begin position="157"/>
        <end position="168"/>
    </location>
</feature>
<dbReference type="EMBL" id="JANUAE010000015">
    <property type="protein sequence ID" value="MCS3711529.1"/>
    <property type="molecule type" value="Genomic_DNA"/>
</dbReference>
<evidence type="ECO:0000313" key="2">
    <source>
        <dbReference type="EMBL" id="MCS3711529.1"/>
    </source>
</evidence>
<dbReference type="Proteomes" id="UP001155057">
    <property type="component" value="Unassembled WGS sequence"/>
</dbReference>
<evidence type="ECO:0000313" key="3">
    <source>
        <dbReference type="Proteomes" id="UP001155057"/>
    </source>
</evidence>
<feature type="compositionally biased region" description="Polar residues" evidence="1">
    <location>
        <begin position="41"/>
        <end position="51"/>
    </location>
</feature>
<name>A0A9X2Q4R6_9BACT</name>
<dbReference type="AlphaFoldDB" id="A0A9X2Q4R6"/>
<organism evidence="2 3">
    <name type="scientific">Salinibacter ruber</name>
    <dbReference type="NCBI Taxonomy" id="146919"/>
    <lineage>
        <taxon>Bacteria</taxon>
        <taxon>Pseudomonadati</taxon>
        <taxon>Rhodothermota</taxon>
        <taxon>Rhodothermia</taxon>
        <taxon>Rhodothermales</taxon>
        <taxon>Salinibacteraceae</taxon>
        <taxon>Salinibacter</taxon>
    </lineage>
</organism>
<feature type="compositionally biased region" description="Low complexity" evidence="1">
    <location>
        <begin position="183"/>
        <end position="195"/>
    </location>
</feature>
<feature type="region of interest" description="Disordered" evidence="1">
    <location>
        <begin position="156"/>
        <end position="240"/>
    </location>
</feature>
<feature type="compositionally biased region" description="Polar residues" evidence="1">
    <location>
        <begin position="431"/>
        <end position="442"/>
    </location>
</feature>
<feature type="region of interest" description="Disordered" evidence="1">
    <location>
        <begin position="374"/>
        <end position="442"/>
    </location>
</feature>
<feature type="compositionally biased region" description="Basic and acidic residues" evidence="1">
    <location>
        <begin position="198"/>
        <end position="218"/>
    </location>
</feature>
<feature type="compositionally biased region" description="Basic and acidic residues" evidence="1">
    <location>
        <begin position="31"/>
        <end position="40"/>
    </location>
</feature>
<accession>A0A9X2Q4R6</accession>
<feature type="compositionally biased region" description="Polar residues" evidence="1">
    <location>
        <begin position="18"/>
        <end position="29"/>
    </location>
</feature>
<gene>
    <name evidence="2" type="ORF">GGP61_003162</name>
</gene>
<proteinExistence type="predicted"/>
<sequence>MYNMLQNAQQGQRQQGQMPPSQEALNNMSDAARRQLEAERASQQPGQSSGTYPGAMSDYIQDASGDVVKLPPGASDEQIQAVLDSGKRPVISQDLSGVEKFEEIDVDFSRSKEAVRDFADAKVKAAKKGALASRVGAENANTRLMANALGPGLFQALTGTQQPTNRGRNLSAAADRSVRKARQAQSQAQQTAELAPAEAERRVAQIDRQERQKQRQSDRQTQQLNNQQERELQKAQTDAQMRYVNSVYGMAQEERQRERKRLLREQKRRLENAPNINRNQIQTVQDLTRNMNSLADDMRRLGNAASVLRNPDEYTEQEVESTKQTLANDFTIVDGNPLSMGNQKLADSVAKMHEDLRADYQSIFKKRATITNAADNNAFGGGGYRSLGNPGSPTGQNAGQSSEPTGTIPTPSEAGGNSGGGNGGDNRTEESTGSSSDLWGNI</sequence>
<feature type="region of interest" description="Disordered" evidence="1">
    <location>
        <begin position="1"/>
        <end position="72"/>
    </location>
</feature>
<feature type="compositionally biased region" description="Polar residues" evidence="1">
    <location>
        <begin position="389"/>
        <end position="410"/>
    </location>
</feature>
<reference evidence="2" key="1">
    <citation type="submission" date="2022-08" db="EMBL/GenBank/DDBJ databases">
        <title>Genomic Encyclopedia of Type Strains, Phase V (KMG-V): Genome sequencing to study the core and pangenomes of soil and plant-associated prokaryotes.</title>
        <authorList>
            <person name="Whitman W."/>
        </authorList>
    </citation>
    <scope>NUCLEOTIDE SEQUENCE</scope>
    <source>
        <strain evidence="2">SP3049</strain>
    </source>
</reference>
<evidence type="ECO:0000256" key="1">
    <source>
        <dbReference type="SAM" id="MobiDB-lite"/>
    </source>
</evidence>
<dbReference type="RefSeq" id="WP_259124344.1">
    <property type="nucleotide sequence ID" value="NZ_JANUAE010000015.1"/>
</dbReference>
<protein>
    <submittedName>
        <fullName evidence="2">Uncharacterized protein</fullName>
    </submittedName>
</protein>